<dbReference type="RefSeq" id="WP_341442402.1">
    <property type="nucleotide sequence ID" value="NZ_JBBPCN010000001.1"/>
</dbReference>
<name>A0ABU9D443_9NOCA</name>
<organism evidence="2 3">
    <name type="scientific">Rhodococcus navarretei</name>
    <dbReference type="NCBI Taxonomy" id="3128981"/>
    <lineage>
        <taxon>Bacteria</taxon>
        <taxon>Bacillati</taxon>
        <taxon>Actinomycetota</taxon>
        <taxon>Actinomycetes</taxon>
        <taxon>Mycobacteriales</taxon>
        <taxon>Nocardiaceae</taxon>
        <taxon>Rhodococcus</taxon>
    </lineage>
</organism>
<proteinExistence type="predicted"/>
<dbReference type="Proteomes" id="UP001456513">
    <property type="component" value="Unassembled WGS sequence"/>
</dbReference>
<comment type="caution">
    <text evidence="2">The sequence shown here is derived from an EMBL/GenBank/DDBJ whole genome shotgun (WGS) entry which is preliminary data.</text>
</comment>
<keyword evidence="3" id="KW-1185">Reference proteome</keyword>
<sequence>MSHLIRAATISVVAAALALGTAPVAQADPAPATTAFDRQETLVRSSGGIEVSYVSLALPLSVPGVAYPASCDRVGYWRYRPADGAENSSDADAVVVQQQGLGAGAVHSEPVARNTVLSALNQGNHIEFWSLARRASCLDETVGFDEALRTGNYLDAVDYYFGDKQIDGRGFPGLRTGENLRVLDAMGLPRVVRDQYEVMLHELPDQKVRQSKAICTGISLGGLMTGLFSDWDFDGNPATTADAGYNQCQSFAAQDSMISSDPAALQNTPVLAGLTNLVTGSAAAVLDAGLSNGVIPRTFGEAPVLGTKTFLLLRLAGLAAHLDPDGESQLLQHIPLDAGLELSLNFLFARSAVEFASDIVGPAGIRDYRFTNEAMLGMLLDNNSVNFSLFQMSLGALGGGPVEEKTFPISGSATQVPILGSFLELAAGKQTRVAPTDPNALYTWRDYRDVRDVPYTSPDHEVTDITKLAEVLSTGSPNGYWETYFPLELLKDLGGAYGGSRMGELSHLATAGMSRTKPNLVVFAGDSPVRKSAGTFFPAPSLAVERLLPGYTHADTIGAAEIQNDGKRDYSGHYLAEFVSRQIDAN</sequence>
<protein>
    <submittedName>
        <fullName evidence="2">Uncharacterized protein</fullName>
    </submittedName>
</protein>
<accession>A0ABU9D443</accession>
<reference evidence="2 3" key="1">
    <citation type="submission" date="2024-03" db="EMBL/GenBank/DDBJ databases">
        <title>Rhodococcus navarretei sp. nov. and Pseudarthrobacter quantumdoti sp. nov., two new species with the ability to biosynthesize Quantum Dots isolated from soil samples at Union Glacier, Antarctica.</title>
        <authorList>
            <person name="Vargas M."/>
        </authorList>
    </citation>
    <scope>NUCLEOTIDE SEQUENCE [LARGE SCALE GENOMIC DNA]</scope>
    <source>
        <strain evidence="2 3">EXRC-4A-4</strain>
    </source>
</reference>
<evidence type="ECO:0000313" key="3">
    <source>
        <dbReference type="Proteomes" id="UP001456513"/>
    </source>
</evidence>
<evidence type="ECO:0000256" key="1">
    <source>
        <dbReference type="SAM" id="SignalP"/>
    </source>
</evidence>
<feature type="signal peptide" evidence="1">
    <location>
        <begin position="1"/>
        <end position="27"/>
    </location>
</feature>
<feature type="chain" id="PRO_5047496514" evidence="1">
    <location>
        <begin position="28"/>
        <end position="586"/>
    </location>
</feature>
<dbReference type="EMBL" id="JBBPCN010000001">
    <property type="protein sequence ID" value="MEK8073443.1"/>
    <property type="molecule type" value="Genomic_DNA"/>
</dbReference>
<gene>
    <name evidence="2" type="ORF">AABD04_21585</name>
</gene>
<keyword evidence="1" id="KW-0732">Signal</keyword>
<evidence type="ECO:0000313" key="2">
    <source>
        <dbReference type="EMBL" id="MEK8073443.1"/>
    </source>
</evidence>